<evidence type="ECO:0000256" key="2">
    <source>
        <dbReference type="ARBA" id="ARBA00004496"/>
    </source>
</evidence>
<dbReference type="PANTHER" id="PTHR12225">
    <property type="entry name" value="ADHESION REGULATING MOLECULE 1 110 KDA CELL MEMBRANE GLYCOPROTEIN"/>
    <property type="match status" value="1"/>
</dbReference>
<dbReference type="GO" id="GO:0008541">
    <property type="term" value="C:proteasome regulatory particle, lid subcomplex"/>
    <property type="evidence" value="ECO:0007669"/>
    <property type="project" value="TreeGrafter"/>
</dbReference>
<evidence type="ECO:0000313" key="13">
    <source>
        <dbReference type="Proteomes" id="UP001142055"/>
    </source>
</evidence>
<comment type="subcellular location">
    <subcellularLocation>
        <location evidence="2">Cytoplasm</location>
    </subcellularLocation>
    <subcellularLocation>
        <location evidence="1">Nucleus</location>
    </subcellularLocation>
</comment>
<proteinExistence type="inferred from homology"/>
<dbReference type="Pfam" id="PF04683">
    <property type="entry name" value="Rpn13_ADRM1_Pru"/>
    <property type="match status" value="1"/>
</dbReference>
<comment type="function">
    <text evidence="7">May function as a proteasomal ubiquitin receptor. May promote the deubiquitinating activity associated with the 26S proteasome.</text>
</comment>
<dbReference type="GO" id="GO:0070628">
    <property type="term" value="F:proteasome binding"/>
    <property type="evidence" value="ECO:0007669"/>
    <property type="project" value="TreeGrafter"/>
</dbReference>
<feature type="compositionally biased region" description="Gly residues" evidence="9">
    <location>
        <begin position="137"/>
        <end position="147"/>
    </location>
</feature>
<dbReference type="Gene3D" id="1.10.2020.20">
    <property type="match status" value="1"/>
</dbReference>
<keyword evidence="4" id="KW-0963">Cytoplasm</keyword>
<dbReference type="GO" id="GO:0005737">
    <property type="term" value="C:cytoplasm"/>
    <property type="evidence" value="ECO:0007669"/>
    <property type="project" value="UniProtKB-SubCell"/>
</dbReference>
<comment type="caution">
    <text evidence="12">The sequence shown here is derived from an EMBL/GenBank/DDBJ whole genome shotgun (WGS) entry which is preliminary data.</text>
</comment>
<dbReference type="AlphaFoldDB" id="A0A9Q0MFN2"/>
<evidence type="ECO:0000256" key="9">
    <source>
        <dbReference type="SAM" id="MobiDB-lite"/>
    </source>
</evidence>
<dbReference type="InterPro" id="IPR044867">
    <property type="entry name" value="DEUBAD_dom"/>
</dbReference>
<name>A0A9Q0MFN2_BLOTA</name>
<reference evidence="12" key="1">
    <citation type="submission" date="2022-12" db="EMBL/GenBank/DDBJ databases">
        <title>Genome assemblies of Blomia tropicalis.</title>
        <authorList>
            <person name="Cui Y."/>
        </authorList>
    </citation>
    <scope>NUCLEOTIDE SEQUENCE</scope>
    <source>
        <tissue evidence="12">Adult mites</tissue>
    </source>
</reference>
<evidence type="ECO:0000256" key="8">
    <source>
        <dbReference type="ARBA" id="ARBA00070663"/>
    </source>
</evidence>
<dbReference type="CDD" id="cd13314">
    <property type="entry name" value="PH_Rpn13"/>
    <property type="match status" value="1"/>
</dbReference>
<evidence type="ECO:0000256" key="7">
    <source>
        <dbReference type="ARBA" id="ARBA00054744"/>
    </source>
</evidence>
<evidence type="ECO:0000256" key="6">
    <source>
        <dbReference type="ARBA" id="ARBA00023242"/>
    </source>
</evidence>
<accession>A0A9Q0MFN2</accession>
<dbReference type="InterPro" id="IPR038108">
    <property type="entry name" value="RPN13_DEUBAD_sf"/>
</dbReference>
<keyword evidence="13" id="KW-1185">Reference proteome</keyword>
<evidence type="ECO:0000256" key="1">
    <source>
        <dbReference type="ARBA" id="ARBA00004123"/>
    </source>
</evidence>
<evidence type="ECO:0000256" key="4">
    <source>
        <dbReference type="ARBA" id="ARBA00022490"/>
    </source>
</evidence>
<dbReference type="EMBL" id="JAPWDV010000001">
    <property type="protein sequence ID" value="KAJ6223487.1"/>
    <property type="molecule type" value="Genomic_DNA"/>
</dbReference>
<dbReference type="InterPro" id="IPR044868">
    <property type="entry name" value="Rpn13/ADRM1_Pru"/>
</dbReference>
<evidence type="ECO:0000256" key="3">
    <source>
        <dbReference type="ARBA" id="ARBA00009216"/>
    </source>
</evidence>
<sequence>MSHPFFFGGSQSTQPQNQYLVQFKAGKLVKNGNLVTPIKDKKGLVYLHQSADDTLMHFCWKDRTTGQVEDDLIIFPDDAEFLKVSQCTTGRVFVLKFKTSPRRLFFWSQEGKEDKDEEYVSKINEYINNPPPPRASGGSGSGSGGGHSILSNSDLSLNHDDELRNLFNNSDMSTQQLMSMLGSVRGLGGASGLASLLGSVSGSGGTRGSSNRLGVSSSSSGSTPAAPQTPTTTPAVQSSSATSSESSSTTGESTSGRVLLSDLESIITNMSVGQESRSTGGSSEDGLNIDLSSSVNVDLLRPLLTDESFMKRVREMLPQIESNPPTETNKISSELVQTIQSPQFQQALGSFSAALQSGQLGPLVQQFGLPEECVQAANSGNLEAFVRGLEKKSTDSKNSSSSTGATPPKKDDDNMALD</sequence>
<organism evidence="12 13">
    <name type="scientific">Blomia tropicalis</name>
    <name type="common">Mite</name>
    <dbReference type="NCBI Taxonomy" id="40697"/>
    <lineage>
        <taxon>Eukaryota</taxon>
        <taxon>Metazoa</taxon>
        <taxon>Ecdysozoa</taxon>
        <taxon>Arthropoda</taxon>
        <taxon>Chelicerata</taxon>
        <taxon>Arachnida</taxon>
        <taxon>Acari</taxon>
        <taxon>Acariformes</taxon>
        <taxon>Sarcoptiformes</taxon>
        <taxon>Astigmata</taxon>
        <taxon>Glycyphagoidea</taxon>
        <taxon>Echimyopodidae</taxon>
        <taxon>Blomia</taxon>
    </lineage>
</organism>
<dbReference type="FunFam" id="2.30.29.70:FF:000001">
    <property type="entry name" value="Proteasomal ubiquitin receptor ADRM1"/>
    <property type="match status" value="1"/>
</dbReference>
<dbReference type="PROSITE" id="PS51917">
    <property type="entry name" value="PRU"/>
    <property type="match status" value="1"/>
</dbReference>
<evidence type="ECO:0000313" key="12">
    <source>
        <dbReference type="EMBL" id="KAJ6223487.1"/>
    </source>
</evidence>
<dbReference type="InterPro" id="IPR032368">
    <property type="entry name" value="RPN13_DEUBAD"/>
</dbReference>
<gene>
    <name evidence="12" type="ORF">RDWZM_002032</name>
</gene>
<dbReference type="Pfam" id="PF16550">
    <property type="entry name" value="RPN13_C"/>
    <property type="match status" value="1"/>
</dbReference>
<dbReference type="Proteomes" id="UP001142055">
    <property type="component" value="Chromosome 1"/>
</dbReference>
<protein>
    <recommendedName>
        <fullName evidence="8">Proteasomal ubiquitin receptor ADRM1 homolog</fullName>
    </recommendedName>
</protein>
<comment type="similarity">
    <text evidence="3">Belongs to the ADRM1 family.</text>
</comment>
<feature type="compositionally biased region" description="Low complexity" evidence="9">
    <location>
        <begin position="208"/>
        <end position="256"/>
    </location>
</feature>
<feature type="region of interest" description="Disordered" evidence="9">
    <location>
        <begin position="387"/>
        <end position="418"/>
    </location>
</feature>
<dbReference type="PANTHER" id="PTHR12225:SF0">
    <property type="entry name" value="PROTEASOMAL UBIQUITIN RECEPTOR ADRM1"/>
    <property type="match status" value="1"/>
</dbReference>
<dbReference type="OMA" id="SNQRHFF"/>
<keyword evidence="6" id="KW-0539">Nucleus</keyword>
<feature type="region of interest" description="Disordered" evidence="9">
    <location>
        <begin position="125"/>
        <end position="155"/>
    </location>
</feature>
<dbReference type="PROSITE" id="PS51916">
    <property type="entry name" value="DEUBAD"/>
    <property type="match status" value="1"/>
</dbReference>
<feature type="domain" description="Pru" evidence="11">
    <location>
        <begin position="15"/>
        <end position="130"/>
    </location>
</feature>
<feature type="compositionally biased region" description="Basic and acidic residues" evidence="9">
    <location>
        <begin position="408"/>
        <end position="418"/>
    </location>
</feature>
<feature type="region of interest" description="Disordered" evidence="9">
    <location>
        <begin position="200"/>
        <end position="258"/>
    </location>
</feature>
<dbReference type="GO" id="GO:0061133">
    <property type="term" value="F:endopeptidase activator activity"/>
    <property type="evidence" value="ECO:0007669"/>
    <property type="project" value="TreeGrafter"/>
</dbReference>
<feature type="domain" description="DEUBAD" evidence="10">
    <location>
        <begin position="282"/>
        <end position="399"/>
    </location>
</feature>
<dbReference type="InterPro" id="IPR038633">
    <property type="entry name" value="Rpn13/ADRM1_Pru_sf"/>
</dbReference>
<evidence type="ECO:0000259" key="10">
    <source>
        <dbReference type="PROSITE" id="PS51916"/>
    </source>
</evidence>
<dbReference type="GO" id="GO:0005634">
    <property type="term" value="C:nucleus"/>
    <property type="evidence" value="ECO:0007669"/>
    <property type="project" value="UniProtKB-SubCell"/>
</dbReference>
<dbReference type="InterPro" id="IPR006773">
    <property type="entry name" value="Rpn13/ADRM1"/>
</dbReference>
<evidence type="ECO:0000259" key="11">
    <source>
        <dbReference type="PROSITE" id="PS51917"/>
    </source>
</evidence>
<keyword evidence="5" id="KW-0647">Proteasome</keyword>
<dbReference type="Gene3D" id="2.30.29.70">
    <property type="entry name" value="Proteasomal ubiquitin receptor Rpn13/ADRM1"/>
    <property type="match status" value="1"/>
</dbReference>
<evidence type="ECO:0000256" key="5">
    <source>
        <dbReference type="ARBA" id="ARBA00022942"/>
    </source>
</evidence>